<dbReference type="Proteomes" id="UP000474054">
    <property type="component" value="Unassembled WGS sequence"/>
</dbReference>
<reference evidence="2 5" key="1">
    <citation type="submission" date="2019-10" db="EMBL/GenBank/DDBJ databases">
        <title>Comparative genomics of sulfur disproportionating microorganisms.</title>
        <authorList>
            <person name="Ward L.M."/>
            <person name="Bertran E."/>
            <person name="Johnston D."/>
        </authorList>
    </citation>
    <scope>NUCLEOTIDE SEQUENCE [LARGE SCALE GENOMIC DNA]</scope>
    <source>
        <strain evidence="2 5">DSM 3772</strain>
    </source>
</reference>
<name>A0A650CTX4_ACIAM</name>
<proteinExistence type="predicted"/>
<evidence type="ECO:0000313" key="2">
    <source>
        <dbReference type="EMBL" id="MQL56154.1"/>
    </source>
</evidence>
<feature type="transmembrane region" description="Helical" evidence="1">
    <location>
        <begin position="7"/>
        <end position="28"/>
    </location>
</feature>
<gene>
    <name evidence="3" type="ORF">D1866_04315</name>
    <name evidence="2" type="ORF">GFB69_10510</name>
</gene>
<protein>
    <submittedName>
        <fullName evidence="3">Uncharacterized protein</fullName>
    </submittedName>
</protein>
<sequence>MKGISTVVFLIMLLIIIMSVLVPAFIIFNSQPVYFDQGSVQKILYNQLQCYQKQQVYRGEPNIYYNASPSDPSLDFLFTTTSSRFNITQIYYFNGNTWCPLLNNSIVIAGDTNIPLPLPSKVSSSPILILTGEANFFFLNPNTSINTVTISGPAGKIPVYVTAFALNGTKTIPLSLNVLM</sequence>
<dbReference type="EMBL" id="WHYS01000002">
    <property type="protein sequence ID" value="MQL56154.1"/>
    <property type="molecule type" value="Genomic_DNA"/>
</dbReference>
<dbReference type="Proteomes" id="UP000426328">
    <property type="component" value="Chromosome"/>
</dbReference>
<evidence type="ECO:0000313" key="4">
    <source>
        <dbReference type="Proteomes" id="UP000426328"/>
    </source>
</evidence>
<reference evidence="3 4" key="2">
    <citation type="submission" date="2019-10" db="EMBL/GenBank/DDBJ databases">
        <title>Genome Sequences from Six Type Strain Members of the Archaeal Family Sulfolobaceae: Acidianus ambivalens, Acidianus infernus, Metallosphaera prunae, Stygiolobus azoricus, Sulfolobus metallicus, and Sulfurisphaera ohwakuensis.</title>
        <authorList>
            <person name="Counts J.A."/>
            <person name="Kelly R.M."/>
        </authorList>
    </citation>
    <scope>NUCLEOTIDE SEQUENCE [LARGE SCALE GENOMIC DNA]</scope>
    <source>
        <strain evidence="3 4">LEI 10</strain>
    </source>
</reference>
<dbReference type="EMBL" id="CP045482">
    <property type="protein sequence ID" value="QGR21304.1"/>
    <property type="molecule type" value="Genomic_DNA"/>
</dbReference>
<keyword evidence="1" id="KW-1133">Transmembrane helix</keyword>
<dbReference type="RefSeq" id="WP_152942586.1">
    <property type="nucleotide sequence ID" value="NZ_CP045482.1"/>
</dbReference>
<keyword evidence="1" id="KW-0472">Membrane</keyword>
<evidence type="ECO:0000256" key="1">
    <source>
        <dbReference type="SAM" id="Phobius"/>
    </source>
</evidence>
<dbReference type="GeneID" id="42778934"/>
<dbReference type="AlphaFoldDB" id="A0A650CTX4"/>
<organism evidence="3 4">
    <name type="scientific">Acidianus ambivalens</name>
    <name type="common">Desulfurolobus ambivalens</name>
    <dbReference type="NCBI Taxonomy" id="2283"/>
    <lineage>
        <taxon>Archaea</taxon>
        <taxon>Thermoproteota</taxon>
        <taxon>Thermoprotei</taxon>
        <taxon>Sulfolobales</taxon>
        <taxon>Sulfolobaceae</taxon>
        <taxon>Acidianus</taxon>
    </lineage>
</organism>
<accession>A0A650CTX4</accession>
<evidence type="ECO:0000313" key="3">
    <source>
        <dbReference type="EMBL" id="QGR21304.1"/>
    </source>
</evidence>
<evidence type="ECO:0000313" key="5">
    <source>
        <dbReference type="Proteomes" id="UP000474054"/>
    </source>
</evidence>
<keyword evidence="1" id="KW-0812">Transmembrane</keyword>
<dbReference type="KEGG" id="aamb:D1866_04315"/>
<keyword evidence="4" id="KW-1185">Reference proteome</keyword>